<evidence type="ECO:0000256" key="4">
    <source>
        <dbReference type="ARBA" id="ARBA00022759"/>
    </source>
</evidence>
<evidence type="ECO:0000313" key="8">
    <source>
        <dbReference type="EMBL" id="GMA23719.1"/>
    </source>
</evidence>
<dbReference type="PROSITE" id="PS00648">
    <property type="entry name" value="RIBONUCLEASE_P"/>
    <property type="match status" value="1"/>
</dbReference>
<dbReference type="NCBIfam" id="TIGR00188">
    <property type="entry name" value="rnpA"/>
    <property type="match status" value="1"/>
</dbReference>
<dbReference type="InterPro" id="IPR014721">
    <property type="entry name" value="Ribsml_uS5_D2-typ_fold_subgr"/>
</dbReference>
<keyword evidence="5" id="KW-0378">Hydrolase</keyword>
<dbReference type="EC" id="3.1.26.5" evidence="7"/>
<dbReference type="InterPro" id="IPR020539">
    <property type="entry name" value="RNase_P_CS"/>
</dbReference>
<dbReference type="Pfam" id="PF00825">
    <property type="entry name" value="Ribonuclease_P"/>
    <property type="match status" value="1"/>
</dbReference>
<proteinExistence type="predicted"/>
<keyword evidence="9" id="KW-1185">Reference proteome</keyword>
<keyword evidence="4" id="KW-0255">Endonuclease</keyword>
<evidence type="ECO:0000256" key="6">
    <source>
        <dbReference type="ARBA" id="ARBA00022884"/>
    </source>
</evidence>
<comment type="function">
    <text evidence="1">RNaseP catalyzes the removal of the 5'-leader sequence from pre-tRNA to produce the mature 5'-terminus. It can also cleave other RNA substrates such as 4.5S RNA. The protein component plays an auxiliary but essential role in vivo by binding to the 5'-leader sequence and broadening the substrate specificity of the ribozyme.</text>
</comment>
<evidence type="ECO:0000313" key="9">
    <source>
        <dbReference type="Proteomes" id="UP001157091"/>
    </source>
</evidence>
<organism evidence="8 9">
    <name type="scientific">Luteimicrobium album</name>
    <dbReference type="NCBI Taxonomy" id="1054550"/>
    <lineage>
        <taxon>Bacteria</taxon>
        <taxon>Bacillati</taxon>
        <taxon>Actinomycetota</taxon>
        <taxon>Actinomycetes</taxon>
        <taxon>Micrococcales</taxon>
        <taxon>Luteimicrobium</taxon>
    </lineage>
</organism>
<dbReference type="SUPFAM" id="SSF54211">
    <property type="entry name" value="Ribosomal protein S5 domain 2-like"/>
    <property type="match status" value="1"/>
</dbReference>
<dbReference type="Gene3D" id="3.30.230.10">
    <property type="match status" value="1"/>
</dbReference>
<dbReference type="InterPro" id="IPR020568">
    <property type="entry name" value="Ribosomal_Su5_D2-typ_SF"/>
</dbReference>
<dbReference type="PANTHER" id="PTHR33992">
    <property type="entry name" value="RIBONUCLEASE P PROTEIN COMPONENT"/>
    <property type="match status" value="1"/>
</dbReference>
<evidence type="ECO:0000256" key="7">
    <source>
        <dbReference type="NCBIfam" id="TIGR00188"/>
    </source>
</evidence>
<accession>A0ABQ6I1S0</accession>
<comment type="caution">
    <text evidence="8">The sequence shown here is derived from an EMBL/GenBank/DDBJ whole genome shotgun (WGS) entry which is preliminary data.</text>
</comment>
<keyword evidence="6" id="KW-0694">RNA-binding</keyword>
<dbReference type="InterPro" id="IPR000100">
    <property type="entry name" value="RNase_P"/>
</dbReference>
<protein>
    <recommendedName>
        <fullName evidence="7">Ribonuclease P protein component</fullName>
        <ecNumber evidence="7">3.1.26.5</ecNumber>
    </recommendedName>
</protein>
<gene>
    <name evidence="8" type="ORF">GCM10025864_14780</name>
</gene>
<keyword evidence="3" id="KW-0540">Nuclease</keyword>
<sequence length="86" mass="8633">MVHLAPAGGGGPAKVGFVVSKAVGNAVIRNLVKRRLRAASLRDVGMLPAGSSVVVRALPASATASFDALADDLGGALRSALRKTAR</sequence>
<evidence type="ECO:0000256" key="2">
    <source>
        <dbReference type="ARBA" id="ARBA00022694"/>
    </source>
</evidence>
<reference evidence="9" key="1">
    <citation type="journal article" date="2019" name="Int. J. Syst. Evol. Microbiol.">
        <title>The Global Catalogue of Microorganisms (GCM) 10K type strain sequencing project: providing services to taxonomists for standard genome sequencing and annotation.</title>
        <authorList>
            <consortium name="The Broad Institute Genomics Platform"/>
            <consortium name="The Broad Institute Genome Sequencing Center for Infectious Disease"/>
            <person name="Wu L."/>
            <person name="Ma J."/>
        </authorList>
    </citation>
    <scope>NUCLEOTIDE SEQUENCE [LARGE SCALE GENOMIC DNA]</scope>
    <source>
        <strain evidence="9">NBRC 106348</strain>
    </source>
</reference>
<dbReference type="PANTHER" id="PTHR33992:SF1">
    <property type="entry name" value="RIBONUCLEASE P PROTEIN COMPONENT"/>
    <property type="match status" value="1"/>
</dbReference>
<name>A0ABQ6I1S0_9MICO</name>
<dbReference type="EMBL" id="BSUK01000001">
    <property type="protein sequence ID" value="GMA23719.1"/>
    <property type="molecule type" value="Genomic_DNA"/>
</dbReference>
<dbReference type="Proteomes" id="UP001157091">
    <property type="component" value="Unassembled WGS sequence"/>
</dbReference>
<keyword evidence="2" id="KW-0819">tRNA processing</keyword>
<evidence type="ECO:0000256" key="3">
    <source>
        <dbReference type="ARBA" id="ARBA00022722"/>
    </source>
</evidence>
<evidence type="ECO:0000256" key="1">
    <source>
        <dbReference type="ARBA" id="ARBA00002663"/>
    </source>
</evidence>
<evidence type="ECO:0000256" key="5">
    <source>
        <dbReference type="ARBA" id="ARBA00022801"/>
    </source>
</evidence>